<evidence type="ECO:0000313" key="12">
    <source>
        <dbReference type="EMBL" id="GAA2457851.1"/>
    </source>
</evidence>
<comment type="function">
    <text evidence="2 8 10">Excises uracil residues from the DNA which can arise as a result of misincorporation of dUMP residues by DNA polymerase or due to deamination of cytosine.</text>
</comment>
<comment type="subcellular location">
    <subcellularLocation>
        <location evidence="8">Cytoplasm</location>
    </subcellularLocation>
</comment>
<dbReference type="InterPro" id="IPR002043">
    <property type="entry name" value="UDG_fam1"/>
</dbReference>
<evidence type="ECO:0000256" key="2">
    <source>
        <dbReference type="ARBA" id="ARBA00002631"/>
    </source>
</evidence>
<accession>A0ABP5XJK3</accession>
<dbReference type="NCBIfam" id="NF003592">
    <property type="entry name" value="PRK05254.1-5"/>
    <property type="match status" value="1"/>
</dbReference>
<dbReference type="NCBIfam" id="NF003589">
    <property type="entry name" value="PRK05254.1-2"/>
    <property type="match status" value="1"/>
</dbReference>
<dbReference type="SMART" id="SM00986">
    <property type="entry name" value="UDG"/>
    <property type="match status" value="1"/>
</dbReference>
<dbReference type="PANTHER" id="PTHR11264:SF0">
    <property type="entry name" value="URACIL-DNA GLYCOSYLASE"/>
    <property type="match status" value="1"/>
</dbReference>
<sequence length="229" mass="25166">MSLDLMELLPGDWRERLEPLVDPLGVAALGAFVAQEYEEQTVYPPREDLFNAFRHCPFDKARVLILGQDPYHGPGQAHGLSFSVRDGVKPPPSLRNMYKELAADLDVPVAKTGDLTAWADQGVLMLNAVLTVRASEAGSHAGKGWEDFTDAAIRALNAKQDRVVFVLWGGYARKKAKLITGERHVVHESAHPSPLSAKKFFGTRPFSTVNKALADAGEPEIDWTVTPRP</sequence>
<evidence type="ECO:0000256" key="6">
    <source>
        <dbReference type="ARBA" id="ARBA00022801"/>
    </source>
</evidence>
<dbReference type="Proteomes" id="UP001501231">
    <property type="component" value="Unassembled WGS sequence"/>
</dbReference>
<evidence type="ECO:0000256" key="9">
    <source>
        <dbReference type="PROSITE-ProRule" id="PRU10072"/>
    </source>
</evidence>
<dbReference type="PROSITE" id="PS00130">
    <property type="entry name" value="U_DNA_GLYCOSYLASE"/>
    <property type="match status" value="1"/>
</dbReference>
<dbReference type="InterPro" id="IPR036895">
    <property type="entry name" value="Uracil-DNA_glycosylase-like_sf"/>
</dbReference>
<gene>
    <name evidence="8" type="primary">ung</name>
    <name evidence="12" type="ORF">GCM10010191_92020</name>
</gene>
<evidence type="ECO:0000259" key="11">
    <source>
        <dbReference type="SMART" id="SM00986"/>
    </source>
</evidence>
<keyword evidence="8" id="KW-0963">Cytoplasm</keyword>
<keyword evidence="5 8" id="KW-0227">DNA damage</keyword>
<proteinExistence type="inferred from homology"/>
<feature type="active site" description="Proton acceptor" evidence="8 9">
    <location>
        <position position="69"/>
    </location>
</feature>
<feature type="domain" description="Uracil-DNA glycosylase-like" evidence="11">
    <location>
        <begin position="54"/>
        <end position="213"/>
    </location>
</feature>
<dbReference type="EMBL" id="BAAARW010000048">
    <property type="protein sequence ID" value="GAA2457851.1"/>
    <property type="molecule type" value="Genomic_DNA"/>
</dbReference>
<comment type="caution">
    <text evidence="12">The sequence shown here is derived from an EMBL/GenBank/DDBJ whole genome shotgun (WGS) entry which is preliminary data.</text>
</comment>
<dbReference type="NCBIfam" id="NF003591">
    <property type="entry name" value="PRK05254.1-4"/>
    <property type="match status" value="1"/>
</dbReference>
<evidence type="ECO:0000256" key="3">
    <source>
        <dbReference type="ARBA" id="ARBA00008184"/>
    </source>
</evidence>
<dbReference type="PANTHER" id="PTHR11264">
    <property type="entry name" value="URACIL-DNA GLYCOSYLASE"/>
    <property type="match status" value="1"/>
</dbReference>
<dbReference type="RefSeq" id="WP_344598224.1">
    <property type="nucleotide sequence ID" value="NZ_BAAARW010000048.1"/>
</dbReference>
<evidence type="ECO:0000256" key="7">
    <source>
        <dbReference type="ARBA" id="ARBA00023204"/>
    </source>
</evidence>
<dbReference type="SUPFAM" id="SSF52141">
    <property type="entry name" value="Uracil-DNA glycosylase-like"/>
    <property type="match status" value="1"/>
</dbReference>
<dbReference type="NCBIfam" id="TIGR00628">
    <property type="entry name" value="ung"/>
    <property type="match status" value="1"/>
</dbReference>
<keyword evidence="7 8" id="KW-0234">DNA repair</keyword>
<evidence type="ECO:0000256" key="1">
    <source>
        <dbReference type="ARBA" id="ARBA00001400"/>
    </source>
</evidence>
<evidence type="ECO:0000256" key="10">
    <source>
        <dbReference type="RuleBase" id="RU003780"/>
    </source>
</evidence>
<evidence type="ECO:0000256" key="8">
    <source>
        <dbReference type="HAMAP-Rule" id="MF_00148"/>
    </source>
</evidence>
<evidence type="ECO:0000256" key="4">
    <source>
        <dbReference type="ARBA" id="ARBA00012030"/>
    </source>
</evidence>
<comment type="similarity">
    <text evidence="3 8 10">Belongs to the uracil-DNA glycosylase (UDG) superfamily. UNG family.</text>
</comment>
<dbReference type="NCBIfam" id="NF003588">
    <property type="entry name" value="PRK05254.1-1"/>
    <property type="match status" value="1"/>
</dbReference>
<dbReference type="InterPro" id="IPR005122">
    <property type="entry name" value="Uracil-DNA_glycosylase-like"/>
</dbReference>
<evidence type="ECO:0000313" key="13">
    <source>
        <dbReference type="Proteomes" id="UP001501231"/>
    </source>
</evidence>
<dbReference type="EC" id="3.2.2.27" evidence="4 8"/>
<keyword evidence="6 8" id="KW-0378">Hydrolase</keyword>
<dbReference type="Pfam" id="PF03167">
    <property type="entry name" value="UDG"/>
    <property type="match status" value="1"/>
</dbReference>
<organism evidence="12 13">
    <name type="scientific">Actinomadura vinacea</name>
    <dbReference type="NCBI Taxonomy" id="115336"/>
    <lineage>
        <taxon>Bacteria</taxon>
        <taxon>Bacillati</taxon>
        <taxon>Actinomycetota</taxon>
        <taxon>Actinomycetes</taxon>
        <taxon>Streptosporangiales</taxon>
        <taxon>Thermomonosporaceae</taxon>
        <taxon>Actinomadura</taxon>
    </lineage>
</organism>
<comment type="catalytic activity">
    <reaction evidence="1 8 10">
        <text>Hydrolyzes single-stranded DNA or mismatched double-stranded DNA and polynucleotides, releasing free uracil.</text>
        <dbReference type="EC" id="3.2.2.27"/>
    </reaction>
</comment>
<dbReference type="CDD" id="cd10027">
    <property type="entry name" value="UDG-F1-like"/>
    <property type="match status" value="1"/>
</dbReference>
<protein>
    <recommendedName>
        <fullName evidence="4 8">Uracil-DNA glycosylase</fullName>
        <shortName evidence="8">UDG</shortName>
        <ecNumber evidence="4 8">3.2.2.27</ecNumber>
    </recommendedName>
</protein>
<dbReference type="HAMAP" id="MF_00148">
    <property type="entry name" value="UDG"/>
    <property type="match status" value="1"/>
</dbReference>
<dbReference type="InterPro" id="IPR018085">
    <property type="entry name" value="Ura-DNA_Glyclase_AS"/>
</dbReference>
<name>A0ABP5XJK3_9ACTN</name>
<dbReference type="Gene3D" id="3.40.470.10">
    <property type="entry name" value="Uracil-DNA glycosylase-like domain"/>
    <property type="match status" value="1"/>
</dbReference>
<evidence type="ECO:0000256" key="5">
    <source>
        <dbReference type="ARBA" id="ARBA00022763"/>
    </source>
</evidence>
<keyword evidence="13" id="KW-1185">Reference proteome</keyword>
<dbReference type="SMART" id="SM00987">
    <property type="entry name" value="UreE_C"/>
    <property type="match status" value="1"/>
</dbReference>
<reference evidence="13" key="1">
    <citation type="journal article" date="2019" name="Int. J. Syst. Evol. Microbiol.">
        <title>The Global Catalogue of Microorganisms (GCM) 10K type strain sequencing project: providing services to taxonomists for standard genome sequencing and annotation.</title>
        <authorList>
            <consortium name="The Broad Institute Genomics Platform"/>
            <consortium name="The Broad Institute Genome Sequencing Center for Infectious Disease"/>
            <person name="Wu L."/>
            <person name="Ma J."/>
        </authorList>
    </citation>
    <scope>NUCLEOTIDE SEQUENCE [LARGE SCALE GENOMIC DNA]</scope>
    <source>
        <strain evidence="13">JCM 3325</strain>
    </source>
</reference>